<dbReference type="AlphaFoldDB" id="A0A0B1P1K4"/>
<dbReference type="PANTHER" id="PTHR28079:SF1">
    <property type="entry name" value="RNA POLYMERASE I-SPECIFIC TRANSCRIPTION INITIATION FACTOR RRN5"/>
    <property type="match status" value="1"/>
</dbReference>
<evidence type="ECO:0000256" key="1">
    <source>
        <dbReference type="SAM" id="MobiDB-lite"/>
    </source>
</evidence>
<dbReference type="STRING" id="52586.A0A0B1P1K4"/>
<gene>
    <name evidence="2" type="ORF">EV44_g2023</name>
</gene>
<dbReference type="GO" id="GO:0042790">
    <property type="term" value="P:nucleolar large rRNA transcription by RNA polymerase I"/>
    <property type="evidence" value="ECO:0007669"/>
    <property type="project" value="InterPro"/>
</dbReference>
<dbReference type="GO" id="GO:0000182">
    <property type="term" value="F:rDNA binding"/>
    <property type="evidence" value="ECO:0007669"/>
    <property type="project" value="TreeGrafter"/>
</dbReference>
<keyword evidence="2" id="KW-0238">DNA-binding</keyword>
<dbReference type="CDD" id="cd00167">
    <property type="entry name" value="SANT"/>
    <property type="match status" value="1"/>
</dbReference>
<proteinExistence type="predicted"/>
<sequence>MSEIKYSNEQRANDSNFKILPSDVETDVKENLQTSSFINSEDSPRSSEELSAKKRKRILEKYELKSKRLKPFLNHDYRNILNLEIQQISARVSQDDLYAFQESQIGSSIWTVMEKSLFFAALDSLGKDNIRGISVRVGSKSELEVKEYLLVLEEKTRSMVSYSSDLCTLVEIPAASEISDNCCALIEKAADALAAHEEYKEAKIEEQKWDDLWIITQNYTIEFGRRRNRFKHLKSMKELKPILDLFILRNWFLLTENIFMNSSISEENWQTFAEPHERPAFRATALEDFYSLAISVTKRLVSATIFCTMSRLRARGTIDSKLTEVNLDDAKAAIRTLGSKSNSDKFWTHCARRCKLSVVDEKENCMTYDEVESVMTSHVPQCSESNYDNIVLPSHDPEFFNPALTIDREQFSDHQIFDSDLVISSDEMSDELNKISSVGKEEIFNQTAEKQKQAAEEVEDIEVETIDMRSSHAEEQNLMRILKVVPTYGCDDEKLLTAGQSTSKFTRDIGQRSDNWREKLEYYSEWETLDTQIHNKSFASNRAQTLVVTNQKVSPKLVSQLKNDLNHVTIGSNEYYNKPESDLLHSNHSGPALESDNDETNTVSSISFDETIAQLRGLAANFQPSSGDEFEDFMVETGSP</sequence>
<protein>
    <submittedName>
        <fullName evidence="2">Putative dna-binding protein</fullName>
    </submittedName>
</protein>
<feature type="region of interest" description="Disordered" evidence="1">
    <location>
        <begin position="581"/>
        <end position="601"/>
    </location>
</feature>
<evidence type="ECO:0000313" key="3">
    <source>
        <dbReference type="Proteomes" id="UP000030854"/>
    </source>
</evidence>
<feature type="compositionally biased region" description="Polar residues" evidence="1">
    <location>
        <begin position="31"/>
        <end position="41"/>
    </location>
</feature>
<organism evidence="2 3">
    <name type="scientific">Uncinula necator</name>
    <name type="common">Grape powdery mildew</name>
    <dbReference type="NCBI Taxonomy" id="52586"/>
    <lineage>
        <taxon>Eukaryota</taxon>
        <taxon>Fungi</taxon>
        <taxon>Dikarya</taxon>
        <taxon>Ascomycota</taxon>
        <taxon>Pezizomycotina</taxon>
        <taxon>Leotiomycetes</taxon>
        <taxon>Erysiphales</taxon>
        <taxon>Erysiphaceae</taxon>
        <taxon>Erysiphe</taxon>
    </lineage>
</organism>
<dbReference type="InterPro" id="IPR001005">
    <property type="entry name" value="SANT/Myb"/>
</dbReference>
<keyword evidence="3" id="KW-1185">Reference proteome</keyword>
<accession>A0A0B1P1K4</accession>
<comment type="caution">
    <text evidence="2">The sequence shown here is derived from an EMBL/GenBank/DDBJ whole genome shotgun (WGS) entry which is preliminary data.</text>
</comment>
<dbReference type="PANTHER" id="PTHR28079">
    <property type="entry name" value="RNA POLYMERASE I-SPECIFIC TRANSCRIPTION INITIATION FACTOR RRN5"/>
    <property type="match status" value="1"/>
</dbReference>
<dbReference type="EMBL" id="JNVN01003747">
    <property type="protein sequence ID" value="KHJ30699.1"/>
    <property type="molecule type" value="Genomic_DNA"/>
</dbReference>
<dbReference type="Proteomes" id="UP000030854">
    <property type="component" value="Unassembled WGS sequence"/>
</dbReference>
<name>A0A0B1P1K4_UNCNE</name>
<dbReference type="GO" id="GO:0000500">
    <property type="term" value="C:RNA polymerase I upstream activating factor complex"/>
    <property type="evidence" value="ECO:0007669"/>
    <property type="project" value="InterPro"/>
</dbReference>
<reference evidence="2 3" key="1">
    <citation type="journal article" date="2014" name="BMC Genomics">
        <title>Adaptive genomic structural variation in the grape powdery mildew pathogen, Erysiphe necator.</title>
        <authorList>
            <person name="Jones L."/>
            <person name="Riaz S."/>
            <person name="Morales-Cruz A."/>
            <person name="Amrine K.C."/>
            <person name="McGuire B."/>
            <person name="Gubler W.D."/>
            <person name="Walker M.A."/>
            <person name="Cantu D."/>
        </authorList>
    </citation>
    <scope>NUCLEOTIDE SEQUENCE [LARGE SCALE GENOMIC DNA]</scope>
    <source>
        <strain evidence="3">c</strain>
    </source>
</reference>
<feature type="compositionally biased region" description="Basic and acidic residues" evidence="1">
    <location>
        <begin position="42"/>
        <end position="52"/>
    </location>
</feature>
<evidence type="ECO:0000313" key="2">
    <source>
        <dbReference type="EMBL" id="KHJ30699.1"/>
    </source>
</evidence>
<dbReference type="Gene3D" id="1.10.10.60">
    <property type="entry name" value="Homeodomain-like"/>
    <property type="match status" value="1"/>
</dbReference>
<dbReference type="InterPro" id="IPR039601">
    <property type="entry name" value="Rrn5"/>
</dbReference>
<dbReference type="OMA" id="LEYYSEW"/>
<dbReference type="GO" id="GO:0006361">
    <property type="term" value="P:transcription initiation at RNA polymerase I promoter"/>
    <property type="evidence" value="ECO:0007669"/>
    <property type="project" value="TreeGrafter"/>
</dbReference>
<dbReference type="HOGENOM" id="CLU_012849_2_1_1"/>
<dbReference type="GO" id="GO:0001181">
    <property type="term" value="F:RNA polymerase I general transcription initiation factor activity"/>
    <property type="evidence" value="ECO:0007669"/>
    <property type="project" value="TreeGrafter"/>
</dbReference>
<feature type="region of interest" description="Disordered" evidence="1">
    <location>
        <begin position="31"/>
        <end position="52"/>
    </location>
</feature>